<dbReference type="EMBL" id="WHWC01000005">
    <property type="protein sequence ID" value="KAG8383230.1"/>
    <property type="molecule type" value="Genomic_DNA"/>
</dbReference>
<protein>
    <submittedName>
        <fullName evidence="3">Uncharacterized protein</fullName>
    </submittedName>
</protein>
<reference evidence="3" key="1">
    <citation type="submission" date="2019-10" db="EMBL/GenBank/DDBJ databases">
        <authorList>
            <person name="Zhang R."/>
            <person name="Pan Y."/>
            <person name="Wang J."/>
            <person name="Ma R."/>
            <person name="Yu S."/>
        </authorList>
    </citation>
    <scope>NUCLEOTIDE SEQUENCE</scope>
    <source>
        <strain evidence="3">LA-IB0</strain>
        <tissue evidence="3">Leaf</tissue>
    </source>
</reference>
<sequence length="137" mass="14717">MAEGGGAQPLLSTVHGGDGSNIPKLEISSDEDDDIQPINGVTNIAREVCIELKKLLYLAGPAIFTSFCQYGLITITQIFAGHLGTIQLAAVSVENSIISGFPFGMMVCVCIYMYMCVCVYNSMLIFIALLSRVVFVV</sequence>
<dbReference type="GO" id="GO:0016020">
    <property type="term" value="C:membrane"/>
    <property type="evidence" value="ECO:0007669"/>
    <property type="project" value="InterPro"/>
</dbReference>
<evidence type="ECO:0000256" key="2">
    <source>
        <dbReference type="SAM" id="Phobius"/>
    </source>
</evidence>
<dbReference type="AlphaFoldDB" id="A0AAV6XVG5"/>
<accession>A0AAV6XVG5</accession>
<proteinExistence type="inferred from homology"/>
<gene>
    <name evidence="3" type="ORF">BUALT_Bualt05G0162800</name>
</gene>
<dbReference type="Proteomes" id="UP000826271">
    <property type="component" value="Unassembled WGS sequence"/>
</dbReference>
<dbReference type="GO" id="GO:0042910">
    <property type="term" value="F:xenobiotic transmembrane transporter activity"/>
    <property type="evidence" value="ECO:0007669"/>
    <property type="project" value="InterPro"/>
</dbReference>
<keyword evidence="2" id="KW-0472">Membrane</keyword>
<keyword evidence="2" id="KW-0812">Transmembrane</keyword>
<evidence type="ECO:0000313" key="4">
    <source>
        <dbReference type="Proteomes" id="UP000826271"/>
    </source>
</evidence>
<dbReference type="GO" id="GO:0015297">
    <property type="term" value="F:antiporter activity"/>
    <property type="evidence" value="ECO:0007669"/>
    <property type="project" value="InterPro"/>
</dbReference>
<feature type="transmembrane region" description="Helical" evidence="2">
    <location>
        <begin position="100"/>
        <end position="130"/>
    </location>
</feature>
<name>A0AAV6XVG5_9LAMI</name>
<keyword evidence="4" id="KW-1185">Reference proteome</keyword>
<dbReference type="Pfam" id="PF01554">
    <property type="entry name" value="MatE"/>
    <property type="match status" value="1"/>
</dbReference>
<evidence type="ECO:0000313" key="3">
    <source>
        <dbReference type="EMBL" id="KAG8383230.1"/>
    </source>
</evidence>
<comment type="similarity">
    <text evidence="1">Belongs to the multi antimicrobial extrusion (MATE) (TC 2.A.66.1) family.</text>
</comment>
<comment type="caution">
    <text evidence="3">The sequence shown here is derived from an EMBL/GenBank/DDBJ whole genome shotgun (WGS) entry which is preliminary data.</text>
</comment>
<dbReference type="InterPro" id="IPR002528">
    <property type="entry name" value="MATE_fam"/>
</dbReference>
<dbReference type="PANTHER" id="PTHR11206">
    <property type="entry name" value="MULTIDRUG RESISTANCE PROTEIN"/>
    <property type="match status" value="1"/>
</dbReference>
<feature type="transmembrane region" description="Helical" evidence="2">
    <location>
        <begin position="55"/>
        <end position="80"/>
    </location>
</feature>
<evidence type="ECO:0000256" key="1">
    <source>
        <dbReference type="ARBA" id="ARBA00010199"/>
    </source>
</evidence>
<keyword evidence="2" id="KW-1133">Transmembrane helix</keyword>
<organism evidence="3 4">
    <name type="scientific">Buddleja alternifolia</name>
    <dbReference type="NCBI Taxonomy" id="168488"/>
    <lineage>
        <taxon>Eukaryota</taxon>
        <taxon>Viridiplantae</taxon>
        <taxon>Streptophyta</taxon>
        <taxon>Embryophyta</taxon>
        <taxon>Tracheophyta</taxon>
        <taxon>Spermatophyta</taxon>
        <taxon>Magnoliopsida</taxon>
        <taxon>eudicotyledons</taxon>
        <taxon>Gunneridae</taxon>
        <taxon>Pentapetalae</taxon>
        <taxon>asterids</taxon>
        <taxon>lamiids</taxon>
        <taxon>Lamiales</taxon>
        <taxon>Scrophulariaceae</taxon>
        <taxon>Buddlejeae</taxon>
        <taxon>Buddleja</taxon>
    </lineage>
</organism>